<dbReference type="PaxDb" id="39947-A0A0N7KTZ0"/>
<feature type="compositionally biased region" description="Low complexity" evidence="1">
    <location>
        <begin position="14"/>
        <end position="24"/>
    </location>
</feature>
<accession>A0A0N7KTZ0</accession>
<dbReference type="Gramene" id="Os12t0433066-00">
    <property type="protein sequence ID" value="Os12t0433066-00"/>
    <property type="gene ID" value="Os12g0433066"/>
</dbReference>
<proteinExistence type="predicted"/>
<reference evidence="2 3" key="3">
    <citation type="journal article" date="2013" name="Rice">
        <title>Improvement of the Oryza sativa Nipponbare reference genome using next generation sequence and optical map data.</title>
        <authorList>
            <person name="Kawahara Y."/>
            <person name="de la Bastide M."/>
            <person name="Hamilton J.P."/>
            <person name="Kanamori H."/>
            <person name="McCombie W.R."/>
            <person name="Ouyang S."/>
            <person name="Schwartz D.C."/>
            <person name="Tanaka T."/>
            <person name="Wu J."/>
            <person name="Zhou S."/>
            <person name="Childs K.L."/>
            <person name="Davidson R.M."/>
            <person name="Lin H."/>
            <person name="Quesada-Ocampo L."/>
            <person name="Vaillancourt B."/>
            <person name="Sakai H."/>
            <person name="Lee S.S."/>
            <person name="Kim J."/>
            <person name="Numa H."/>
            <person name="Itoh T."/>
            <person name="Buell C.R."/>
            <person name="Matsumoto T."/>
        </authorList>
    </citation>
    <scope>NUCLEOTIDE SEQUENCE [LARGE SCALE GENOMIC DNA]</scope>
    <source>
        <strain evidence="3">cv. Nipponbare</strain>
    </source>
</reference>
<reference evidence="2 3" key="2">
    <citation type="journal article" date="2013" name="Plant Cell Physiol.">
        <title>Rice Annotation Project Database (RAP-DB): an integrative and interactive database for rice genomics.</title>
        <authorList>
            <person name="Sakai H."/>
            <person name="Lee S.S."/>
            <person name="Tanaka T."/>
            <person name="Numa H."/>
            <person name="Kim J."/>
            <person name="Kawahara Y."/>
            <person name="Wakimoto H."/>
            <person name="Yang C.C."/>
            <person name="Iwamoto M."/>
            <person name="Abe T."/>
            <person name="Yamada Y."/>
            <person name="Muto A."/>
            <person name="Inokuchi H."/>
            <person name="Ikemura T."/>
            <person name="Matsumoto T."/>
            <person name="Sasaki T."/>
            <person name="Itoh T."/>
        </authorList>
    </citation>
    <scope>NUCLEOTIDE SEQUENCE [LARGE SCALE GENOMIC DNA]</scope>
    <source>
        <strain evidence="3">cv. Nipponbare</strain>
    </source>
</reference>
<keyword evidence="3" id="KW-1185">Reference proteome</keyword>
<evidence type="ECO:0000256" key="1">
    <source>
        <dbReference type="SAM" id="MobiDB-lite"/>
    </source>
</evidence>
<organism evidence="2 3">
    <name type="scientific">Oryza sativa subsp. japonica</name>
    <name type="common">Rice</name>
    <dbReference type="NCBI Taxonomy" id="39947"/>
    <lineage>
        <taxon>Eukaryota</taxon>
        <taxon>Viridiplantae</taxon>
        <taxon>Streptophyta</taxon>
        <taxon>Embryophyta</taxon>
        <taxon>Tracheophyta</taxon>
        <taxon>Spermatophyta</taxon>
        <taxon>Magnoliopsida</taxon>
        <taxon>Liliopsida</taxon>
        <taxon>Poales</taxon>
        <taxon>Poaceae</taxon>
        <taxon>BOP clade</taxon>
        <taxon>Oryzoideae</taxon>
        <taxon>Oryzeae</taxon>
        <taxon>Oryzinae</taxon>
        <taxon>Oryza</taxon>
        <taxon>Oryza sativa</taxon>
    </lineage>
</organism>
<gene>
    <name evidence="2" type="ordered locus">Os12g0433066</name>
    <name evidence="2" type="ORF">OSNPB_120433066</name>
</gene>
<protein>
    <submittedName>
        <fullName evidence="2">Os12g0433066 protein</fullName>
    </submittedName>
</protein>
<evidence type="ECO:0000313" key="3">
    <source>
        <dbReference type="Proteomes" id="UP000059680"/>
    </source>
</evidence>
<dbReference type="AlphaFoldDB" id="A0A0N7KTZ0"/>
<reference evidence="3" key="1">
    <citation type="journal article" date="2005" name="Nature">
        <title>The map-based sequence of the rice genome.</title>
        <authorList>
            <consortium name="International rice genome sequencing project (IRGSP)"/>
            <person name="Matsumoto T."/>
            <person name="Wu J."/>
            <person name="Kanamori H."/>
            <person name="Katayose Y."/>
            <person name="Fujisawa M."/>
            <person name="Namiki N."/>
            <person name="Mizuno H."/>
            <person name="Yamamoto K."/>
            <person name="Antonio B.A."/>
            <person name="Baba T."/>
            <person name="Sakata K."/>
            <person name="Nagamura Y."/>
            <person name="Aoki H."/>
            <person name="Arikawa K."/>
            <person name="Arita K."/>
            <person name="Bito T."/>
            <person name="Chiden Y."/>
            <person name="Fujitsuka N."/>
            <person name="Fukunaka R."/>
            <person name="Hamada M."/>
            <person name="Harada C."/>
            <person name="Hayashi A."/>
            <person name="Hijishita S."/>
            <person name="Honda M."/>
            <person name="Hosokawa S."/>
            <person name="Ichikawa Y."/>
            <person name="Idonuma A."/>
            <person name="Iijima M."/>
            <person name="Ikeda M."/>
            <person name="Ikeno M."/>
            <person name="Ito K."/>
            <person name="Ito S."/>
            <person name="Ito T."/>
            <person name="Ito Y."/>
            <person name="Ito Y."/>
            <person name="Iwabuchi A."/>
            <person name="Kamiya K."/>
            <person name="Karasawa W."/>
            <person name="Kurita K."/>
            <person name="Katagiri S."/>
            <person name="Kikuta A."/>
            <person name="Kobayashi H."/>
            <person name="Kobayashi N."/>
            <person name="Machita K."/>
            <person name="Maehara T."/>
            <person name="Masukawa M."/>
            <person name="Mizubayashi T."/>
            <person name="Mukai Y."/>
            <person name="Nagasaki H."/>
            <person name="Nagata Y."/>
            <person name="Naito S."/>
            <person name="Nakashima M."/>
            <person name="Nakama Y."/>
            <person name="Nakamichi Y."/>
            <person name="Nakamura M."/>
            <person name="Meguro A."/>
            <person name="Negishi M."/>
            <person name="Ohta I."/>
            <person name="Ohta T."/>
            <person name="Okamoto M."/>
            <person name="Ono N."/>
            <person name="Saji S."/>
            <person name="Sakaguchi M."/>
            <person name="Sakai K."/>
            <person name="Shibata M."/>
            <person name="Shimokawa T."/>
            <person name="Song J."/>
            <person name="Takazaki Y."/>
            <person name="Terasawa K."/>
            <person name="Tsugane M."/>
            <person name="Tsuji K."/>
            <person name="Ueda S."/>
            <person name="Waki K."/>
            <person name="Yamagata H."/>
            <person name="Yamamoto M."/>
            <person name="Yamamoto S."/>
            <person name="Yamane H."/>
            <person name="Yoshiki S."/>
            <person name="Yoshihara R."/>
            <person name="Yukawa K."/>
            <person name="Zhong H."/>
            <person name="Yano M."/>
            <person name="Yuan Q."/>
            <person name="Ouyang S."/>
            <person name="Liu J."/>
            <person name="Jones K.M."/>
            <person name="Gansberger K."/>
            <person name="Moffat K."/>
            <person name="Hill J."/>
            <person name="Bera J."/>
            <person name="Fadrosh D."/>
            <person name="Jin S."/>
            <person name="Johri S."/>
            <person name="Kim M."/>
            <person name="Overton L."/>
            <person name="Reardon M."/>
            <person name="Tsitrin T."/>
            <person name="Vuong H."/>
            <person name="Weaver B."/>
            <person name="Ciecko A."/>
            <person name="Tallon L."/>
            <person name="Jackson J."/>
            <person name="Pai G."/>
            <person name="Aken S.V."/>
            <person name="Utterback T."/>
            <person name="Reidmuller S."/>
            <person name="Feldblyum T."/>
            <person name="Hsiao J."/>
            <person name="Zismann V."/>
            <person name="Iobst S."/>
            <person name="de Vazeille A.R."/>
            <person name="Buell C.R."/>
            <person name="Ying K."/>
            <person name="Li Y."/>
            <person name="Lu T."/>
            <person name="Huang Y."/>
            <person name="Zhao Q."/>
            <person name="Feng Q."/>
            <person name="Zhang L."/>
            <person name="Zhu J."/>
            <person name="Weng Q."/>
            <person name="Mu J."/>
            <person name="Lu Y."/>
            <person name="Fan D."/>
            <person name="Liu Y."/>
            <person name="Guan J."/>
            <person name="Zhang Y."/>
            <person name="Yu S."/>
            <person name="Liu X."/>
            <person name="Zhang Y."/>
            <person name="Hong G."/>
            <person name="Han B."/>
            <person name="Choisne N."/>
            <person name="Demange N."/>
            <person name="Orjeda G."/>
            <person name="Samain S."/>
            <person name="Cattolico L."/>
            <person name="Pelletier E."/>
            <person name="Couloux A."/>
            <person name="Segurens B."/>
            <person name="Wincker P."/>
            <person name="D'Hont A."/>
            <person name="Scarpelli C."/>
            <person name="Weissenbach J."/>
            <person name="Salanoubat M."/>
            <person name="Quetier F."/>
            <person name="Yu Y."/>
            <person name="Kim H.R."/>
            <person name="Rambo T."/>
            <person name="Currie J."/>
            <person name="Collura K."/>
            <person name="Luo M."/>
            <person name="Yang T."/>
            <person name="Ammiraju J.S.S."/>
            <person name="Engler F."/>
            <person name="Soderlund C."/>
            <person name="Wing R.A."/>
            <person name="Palmer L.E."/>
            <person name="de la Bastide M."/>
            <person name="Spiegel L."/>
            <person name="Nascimento L."/>
            <person name="Zutavern T."/>
            <person name="O'Shaughnessy A."/>
            <person name="Dike S."/>
            <person name="Dedhia N."/>
            <person name="Preston R."/>
            <person name="Balija V."/>
            <person name="McCombie W.R."/>
            <person name="Chow T."/>
            <person name="Chen H."/>
            <person name="Chung M."/>
            <person name="Chen C."/>
            <person name="Shaw J."/>
            <person name="Wu H."/>
            <person name="Hsiao K."/>
            <person name="Chao Y."/>
            <person name="Chu M."/>
            <person name="Cheng C."/>
            <person name="Hour A."/>
            <person name="Lee P."/>
            <person name="Lin S."/>
            <person name="Lin Y."/>
            <person name="Liou J."/>
            <person name="Liu S."/>
            <person name="Hsing Y."/>
            <person name="Raghuvanshi S."/>
            <person name="Mohanty A."/>
            <person name="Bharti A.K."/>
            <person name="Gaur A."/>
            <person name="Gupta V."/>
            <person name="Kumar D."/>
            <person name="Ravi V."/>
            <person name="Vij S."/>
            <person name="Kapur A."/>
            <person name="Khurana P."/>
            <person name="Khurana P."/>
            <person name="Khurana J.P."/>
            <person name="Tyagi A.K."/>
            <person name="Gaikwad K."/>
            <person name="Singh A."/>
            <person name="Dalal V."/>
            <person name="Srivastava S."/>
            <person name="Dixit A."/>
            <person name="Pal A.K."/>
            <person name="Ghazi I.A."/>
            <person name="Yadav M."/>
            <person name="Pandit A."/>
            <person name="Bhargava A."/>
            <person name="Sureshbabu K."/>
            <person name="Batra K."/>
            <person name="Sharma T.R."/>
            <person name="Mohapatra T."/>
            <person name="Singh N.K."/>
            <person name="Messing J."/>
            <person name="Nelson A.B."/>
            <person name="Fuks G."/>
            <person name="Kavchok S."/>
            <person name="Keizer G."/>
            <person name="Linton E."/>
            <person name="Llaca V."/>
            <person name="Song R."/>
            <person name="Tanyolac B."/>
            <person name="Young S."/>
            <person name="Ho-Il K."/>
            <person name="Hahn J.H."/>
            <person name="Sangsakoo G."/>
            <person name="Vanavichit A."/>
            <person name="de Mattos Luiz.A.T."/>
            <person name="Zimmer P.D."/>
            <person name="Malone G."/>
            <person name="Dellagostin O."/>
            <person name="de Oliveira A.C."/>
            <person name="Bevan M."/>
            <person name="Bancroft I."/>
            <person name="Minx P."/>
            <person name="Cordum H."/>
            <person name="Wilson R."/>
            <person name="Cheng Z."/>
            <person name="Jin W."/>
            <person name="Jiang J."/>
            <person name="Leong S.A."/>
            <person name="Iwama H."/>
            <person name="Gojobori T."/>
            <person name="Itoh T."/>
            <person name="Niimura Y."/>
            <person name="Fujii Y."/>
            <person name="Habara T."/>
            <person name="Sakai H."/>
            <person name="Sato Y."/>
            <person name="Wilson G."/>
            <person name="Kumar K."/>
            <person name="McCouch S."/>
            <person name="Juretic N."/>
            <person name="Hoen D."/>
            <person name="Wright S."/>
            <person name="Bruskiewich R."/>
            <person name="Bureau T."/>
            <person name="Miyao A."/>
            <person name="Hirochika H."/>
            <person name="Nishikawa T."/>
            <person name="Kadowaki K."/>
            <person name="Sugiura M."/>
            <person name="Burr B."/>
            <person name="Sasaki T."/>
        </authorList>
    </citation>
    <scope>NUCLEOTIDE SEQUENCE [LARGE SCALE GENOMIC DNA]</scope>
    <source>
        <strain evidence="3">cv. Nipponbare</strain>
    </source>
</reference>
<dbReference type="Proteomes" id="UP000059680">
    <property type="component" value="Chromosome 12"/>
</dbReference>
<feature type="region of interest" description="Disordered" evidence="1">
    <location>
        <begin position="1"/>
        <end position="33"/>
    </location>
</feature>
<sequence>MHAAWNACPHAGSRRTVSPRRTTPMHTAHCSASAAPPEPLLYSNAGMAASTSSCLRPPPPPPPLTSCCCSRPTDGGITATRSA</sequence>
<name>A0A0N7KTZ0_ORYSJ</name>
<evidence type="ECO:0000313" key="2">
    <source>
        <dbReference type="EMBL" id="BAT16954.1"/>
    </source>
</evidence>
<dbReference type="InParanoid" id="A0A0N7KTZ0"/>
<dbReference type="EMBL" id="AP014968">
    <property type="protein sequence ID" value="BAT16954.1"/>
    <property type="molecule type" value="Genomic_DNA"/>
</dbReference>